<accession>A0A1J5RZ84</accession>
<dbReference type="EMBL" id="MLJW01000087">
    <property type="protein sequence ID" value="OIR01170.1"/>
    <property type="molecule type" value="Genomic_DNA"/>
</dbReference>
<sequence>MPNETIITDGYQLANKTVRLNFTVRSYHNAFLDLNKWSYKSIVTNCAFIQIAWLNNFYVFSKHNITNTCFIYFVFIHRYLAD</sequence>
<dbReference type="AlphaFoldDB" id="A0A1J5RZ84"/>
<name>A0A1J5RZ84_9ZZZZ</name>
<protein>
    <submittedName>
        <fullName evidence="1">Uncharacterized protein</fullName>
    </submittedName>
</protein>
<proteinExistence type="predicted"/>
<evidence type="ECO:0000313" key="1">
    <source>
        <dbReference type="EMBL" id="OIR01170.1"/>
    </source>
</evidence>
<reference evidence="1" key="1">
    <citation type="submission" date="2016-10" db="EMBL/GenBank/DDBJ databases">
        <title>Sequence of Gallionella enrichment culture.</title>
        <authorList>
            <person name="Poehlein A."/>
            <person name="Muehling M."/>
            <person name="Daniel R."/>
        </authorList>
    </citation>
    <scope>NUCLEOTIDE SEQUENCE</scope>
</reference>
<organism evidence="1">
    <name type="scientific">mine drainage metagenome</name>
    <dbReference type="NCBI Taxonomy" id="410659"/>
    <lineage>
        <taxon>unclassified sequences</taxon>
        <taxon>metagenomes</taxon>
        <taxon>ecological metagenomes</taxon>
    </lineage>
</organism>
<comment type="caution">
    <text evidence="1">The sequence shown here is derived from an EMBL/GenBank/DDBJ whole genome shotgun (WGS) entry which is preliminary data.</text>
</comment>
<gene>
    <name evidence="1" type="ORF">GALL_168040</name>
</gene>